<evidence type="ECO:0000256" key="3">
    <source>
        <dbReference type="ARBA" id="ARBA00005594"/>
    </source>
</evidence>
<evidence type="ECO:0000256" key="5">
    <source>
        <dbReference type="ARBA" id="ARBA00022490"/>
    </source>
</evidence>
<evidence type="ECO:0000256" key="18">
    <source>
        <dbReference type="RuleBase" id="RU363035"/>
    </source>
</evidence>
<keyword evidence="19" id="KW-0175">Coiled coil</keyword>
<dbReference type="EMBL" id="QMKO01001883">
    <property type="protein sequence ID" value="RTG85949.1"/>
    <property type="molecule type" value="Genomic_DNA"/>
</dbReference>
<dbReference type="SUPFAM" id="SSF52374">
    <property type="entry name" value="Nucleotidylyl transferase"/>
    <property type="match status" value="1"/>
</dbReference>
<dbReference type="FunFam" id="3.40.50.620:FF:000020">
    <property type="entry name" value="Valine--tRNA ligase, mitochondrial"/>
    <property type="match status" value="1"/>
</dbReference>
<evidence type="ECO:0000313" key="24">
    <source>
        <dbReference type="EMBL" id="RTG85949.1"/>
    </source>
</evidence>
<evidence type="ECO:0000256" key="17">
    <source>
        <dbReference type="ARBA" id="ARBA00047552"/>
    </source>
</evidence>
<evidence type="ECO:0000256" key="2">
    <source>
        <dbReference type="ARBA" id="ARBA00004496"/>
    </source>
</evidence>
<dbReference type="EC" id="6.1.1.9" evidence="4"/>
<evidence type="ECO:0000256" key="14">
    <source>
        <dbReference type="ARBA" id="ARBA00029936"/>
    </source>
</evidence>
<feature type="domain" description="Methionyl/Valyl/Leucyl/Isoleucyl-tRNA synthetase anticodon-binding" evidence="23">
    <location>
        <begin position="672"/>
        <end position="834"/>
    </location>
</feature>
<dbReference type="PROSITE" id="PS00178">
    <property type="entry name" value="AA_TRNA_LIGASE_I"/>
    <property type="match status" value="1"/>
</dbReference>
<keyword evidence="10" id="KW-0809">Transit peptide</keyword>
<reference evidence="24 25" key="1">
    <citation type="journal article" date="2019" name="PLoS Pathog.">
        <title>Genome sequence of the bovine parasite Schistosoma bovis Tanzania.</title>
        <authorList>
            <person name="Oey H."/>
            <person name="Zakrzewski M."/>
            <person name="Gobert G."/>
            <person name="Gravermann K."/>
            <person name="Stoye J."/>
            <person name="Jones M."/>
            <person name="Mcmanus D."/>
            <person name="Krause L."/>
        </authorList>
    </citation>
    <scope>NUCLEOTIDE SEQUENCE [LARGE SCALE GENOMIC DNA]</scope>
    <source>
        <strain evidence="24 25">TAN1997</strain>
    </source>
</reference>
<evidence type="ECO:0000256" key="1">
    <source>
        <dbReference type="ARBA" id="ARBA00004173"/>
    </source>
</evidence>
<evidence type="ECO:0000256" key="4">
    <source>
        <dbReference type="ARBA" id="ARBA00013169"/>
    </source>
</evidence>
<keyword evidence="5" id="KW-0963">Cytoplasm</keyword>
<evidence type="ECO:0000256" key="11">
    <source>
        <dbReference type="ARBA" id="ARBA00023128"/>
    </source>
</evidence>
<dbReference type="Pfam" id="PF08264">
    <property type="entry name" value="Anticodon_1"/>
    <property type="match status" value="1"/>
</dbReference>
<dbReference type="GO" id="GO:0005524">
    <property type="term" value="F:ATP binding"/>
    <property type="evidence" value="ECO:0007669"/>
    <property type="project" value="UniProtKB-KW"/>
</dbReference>
<feature type="region of interest" description="Disordered" evidence="20">
    <location>
        <begin position="862"/>
        <end position="882"/>
    </location>
</feature>
<comment type="similarity">
    <text evidence="3 18">Belongs to the class-I aminoacyl-tRNA synthetase family.</text>
</comment>
<comment type="subcellular location">
    <subcellularLocation>
        <location evidence="2">Cytoplasm</location>
    </subcellularLocation>
    <subcellularLocation>
        <location evidence="1">Mitochondrion</location>
    </subcellularLocation>
</comment>
<keyword evidence="12 18" id="KW-0030">Aminoacyl-tRNA synthetase</keyword>
<evidence type="ECO:0000256" key="21">
    <source>
        <dbReference type="SAM" id="Phobius"/>
    </source>
</evidence>
<evidence type="ECO:0000256" key="12">
    <source>
        <dbReference type="ARBA" id="ARBA00023146"/>
    </source>
</evidence>
<dbReference type="GO" id="GO:0005829">
    <property type="term" value="C:cytosol"/>
    <property type="evidence" value="ECO:0007669"/>
    <property type="project" value="TreeGrafter"/>
</dbReference>
<evidence type="ECO:0000256" key="13">
    <source>
        <dbReference type="ARBA" id="ARBA00024407"/>
    </source>
</evidence>
<comment type="caution">
    <text evidence="24">The sequence shown here is derived from an EMBL/GenBank/DDBJ whole genome shotgun (WGS) entry which is preliminary data.</text>
</comment>
<organism evidence="24 25">
    <name type="scientific">Schistosoma bovis</name>
    <name type="common">Blood fluke</name>
    <dbReference type="NCBI Taxonomy" id="6184"/>
    <lineage>
        <taxon>Eukaryota</taxon>
        <taxon>Metazoa</taxon>
        <taxon>Spiralia</taxon>
        <taxon>Lophotrochozoa</taxon>
        <taxon>Platyhelminthes</taxon>
        <taxon>Trematoda</taxon>
        <taxon>Digenea</taxon>
        <taxon>Strigeidida</taxon>
        <taxon>Schistosomatoidea</taxon>
        <taxon>Schistosomatidae</taxon>
        <taxon>Schistosoma</taxon>
    </lineage>
</organism>
<dbReference type="SUPFAM" id="SSF47323">
    <property type="entry name" value="Anticodon-binding domain of a subclass of class I aminoacyl-tRNA synthetases"/>
    <property type="match status" value="1"/>
</dbReference>
<dbReference type="NCBIfam" id="NF004349">
    <property type="entry name" value="PRK05729.1"/>
    <property type="match status" value="1"/>
</dbReference>
<proteinExistence type="inferred from homology"/>
<dbReference type="InterPro" id="IPR014729">
    <property type="entry name" value="Rossmann-like_a/b/a_fold"/>
</dbReference>
<feature type="transmembrane region" description="Helical" evidence="21">
    <location>
        <begin position="1047"/>
        <end position="1070"/>
    </location>
</feature>
<dbReference type="InterPro" id="IPR002300">
    <property type="entry name" value="aa-tRNA-synth_Ia"/>
</dbReference>
<evidence type="ECO:0000256" key="6">
    <source>
        <dbReference type="ARBA" id="ARBA00022598"/>
    </source>
</evidence>
<dbReference type="InterPro" id="IPR013155">
    <property type="entry name" value="M/V/L/I-tRNA-synth_anticd-bd"/>
</dbReference>
<dbReference type="InterPro" id="IPR009080">
    <property type="entry name" value="tRNAsynth_Ia_anticodon-bd"/>
</dbReference>
<gene>
    <name evidence="24" type="ORF">DC041_0005089</name>
</gene>
<feature type="domain" description="Aminoacyl-tRNA synthetase class Ia" evidence="22">
    <location>
        <begin position="83"/>
        <end position="643"/>
    </location>
</feature>
<keyword evidence="9 18" id="KW-0648">Protein biosynthesis</keyword>
<keyword evidence="7 18" id="KW-0547">Nucleotide-binding</keyword>
<evidence type="ECO:0000256" key="15">
    <source>
        <dbReference type="ARBA" id="ARBA00040837"/>
    </source>
</evidence>
<dbReference type="AlphaFoldDB" id="A0A430QDY3"/>
<sequence length="1072" mass="122003">MDESVLSKCQSKKLAKREKKMAKFEAKQEKLSSDALKNQKSSKKDKLKKEQVVLNAVTDASGKKDMTGEMPESYSPKYVEATWYEWWERSGLFKPEFQIESPDKFVMVIPPPNVTGVLHLGHALTNSIEDAITRWHRMNGKVTLWVPGCDHAGIATQVVVEKKLWREKNLTRHDIGRDEFVKEVWKWKEEKGDRIYQQLRALGSSCDWSRARFTMDPSMCKAVTEAFIRLYDDGLIYRSLRLVNWSCTLRSAISDIEVDKQELSGRTLLRVPGYNKPVAFGVIVSFAYPLLPDPSKVESDTEIVVATTRLETMLGDTGVAVHPDDDRYRHLIGRLIKHPLIPDRLIPIVGDTFVDPNFGTGAVKITPAHDYNDWEIGKRHSLPTIVVIGEDGLMTSASGPRFAGLQRFVARDAVRKALDELGLYRGEKDNPMVVPICSRSKDIVEPLLKPQWYLRCQDMANAAMKEVSEGRLRIIPSFHIRTWNNWLKDCHDWCISRQLWWGHRIPAYHPTDHNSWVVGHTIEEALQKACDKFHCSPDNLTLNQDNDVLDTWFSSQLFPFSVFGWPEQTPDLKAYYPGSLLETGHDIIFFWVARMVMIGLKLMGQLPFHTVYLHAMVRDAHGKKMSKSLGNAIDPVDVINGISLEEFIPPDMSDLNSLFKQFIQHSLLSGTDRWILSRLAYAVIQCNTGFTEFQFPIATTACYHFWLYELCDVYLEYTKPIIRLKQNNSKLSNMEMERIQLVCQILYVCFNCGLRLLHPFMPFITEELYQRLLTRNSPNNDNNTVNSMDSLCVKSYPKLSDVNILHDVNGVETDFHLVLNIIHRIRGLISACHIPISLANLNTSGCVSGTVSASDILWSNEESPVNTVPEDNDDDDANNLNGGNLCSDVQSNSVFVNKNPSSIIPATCQIFLHVAGLIDVSLEQKRCQDRLVELKDSIESLEKKRQHPTYSEKVPMKTQLMDTKKLYELNIELEGLNEVMNNLKDIKQIDPNDSSMTLGEILLDALCDYLNVQENSSIIPSNLFDLEAKIDSILTNELKGGDQVMCFLIVFFFPQFNVCLLIVCYVSFALKS</sequence>
<keyword evidence="6 18" id="KW-0436">Ligase</keyword>
<dbReference type="STRING" id="6184.A0A430QDY3"/>
<dbReference type="Proteomes" id="UP000290809">
    <property type="component" value="Unassembled WGS sequence"/>
</dbReference>
<dbReference type="Gene3D" id="1.10.730.10">
    <property type="entry name" value="Isoleucyl-tRNA Synthetase, Domain 1"/>
    <property type="match status" value="1"/>
</dbReference>
<evidence type="ECO:0000256" key="16">
    <source>
        <dbReference type="ARBA" id="ARBA00043854"/>
    </source>
</evidence>
<evidence type="ECO:0000256" key="10">
    <source>
        <dbReference type="ARBA" id="ARBA00022946"/>
    </source>
</evidence>
<comment type="function">
    <text evidence="16">Catalyzes the attachment of valine to tRNA(Val) in a two-step reaction: valine is first activated by ATP to form Val-AMP and then transferred to the acceptor end of tRNA(Val).</text>
</comment>
<evidence type="ECO:0000256" key="7">
    <source>
        <dbReference type="ARBA" id="ARBA00022741"/>
    </source>
</evidence>
<feature type="region of interest" description="Disordered" evidence="20">
    <location>
        <begin position="25"/>
        <end position="50"/>
    </location>
</feature>
<keyword evidence="21" id="KW-0812">Transmembrane</keyword>
<dbReference type="NCBIfam" id="TIGR00422">
    <property type="entry name" value="valS"/>
    <property type="match status" value="1"/>
</dbReference>
<evidence type="ECO:0000256" key="19">
    <source>
        <dbReference type="SAM" id="Coils"/>
    </source>
</evidence>
<dbReference type="InterPro" id="IPR001412">
    <property type="entry name" value="aa-tRNA-synth_I_CS"/>
</dbReference>
<evidence type="ECO:0000256" key="8">
    <source>
        <dbReference type="ARBA" id="ARBA00022840"/>
    </source>
</evidence>
<dbReference type="CDD" id="cd07962">
    <property type="entry name" value="Anticodon_Ia_Val"/>
    <property type="match status" value="1"/>
</dbReference>
<feature type="coiled-coil region" evidence="19">
    <location>
        <begin position="924"/>
        <end position="986"/>
    </location>
</feature>
<keyword evidence="21" id="KW-1133">Transmembrane helix</keyword>
<dbReference type="Gene3D" id="3.90.740.10">
    <property type="entry name" value="Valyl/Leucyl/Isoleucyl-tRNA synthetase, editing domain"/>
    <property type="match status" value="1"/>
</dbReference>
<name>A0A430QDY3_SCHBO</name>
<dbReference type="PANTHER" id="PTHR11946:SF71">
    <property type="entry name" value="VALINE--TRNA LIGASE, MITOCHONDRIAL"/>
    <property type="match status" value="1"/>
</dbReference>
<dbReference type="InterPro" id="IPR033705">
    <property type="entry name" value="Anticodon_Ia_Val"/>
</dbReference>
<dbReference type="InterPro" id="IPR009008">
    <property type="entry name" value="Val/Leu/Ile-tRNA-synth_edit"/>
</dbReference>
<dbReference type="SUPFAM" id="SSF50677">
    <property type="entry name" value="ValRS/IleRS/LeuRS editing domain"/>
    <property type="match status" value="1"/>
</dbReference>
<dbReference type="FunFam" id="3.40.50.620:FF:000078">
    <property type="entry name" value="Valine--tRNA ligase, mitochondrial"/>
    <property type="match status" value="1"/>
</dbReference>
<dbReference type="GO" id="GO:0002161">
    <property type="term" value="F:aminoacyl-tRNA deacylase activity"/>
    <property type="evidence" value="ECO:0007669"/>
    <property type="project" value="InterPro"/>
</dbReference>
<keyword evidence="8 18" id="KW-0067">ATP-binding</keyword>
<dbReference type="Gene3D" id="1.10.287.380">
    <property type="entry name" value="Valyl-tRNA synthetase, C-terminal domain"/>
    <property type="match status" value="1"/>
</dbReference>
<dbReference type="GO" id="GO:0006438">
    <property type="term" value="P:valyl-tRNA aminoacylation"/>
    <property type="evidence" value="ECO:0007669"/>
    <property type="project" value="InterPro"/>
</dbReference>
<dbReference type="GO" id="GO:0004832">
    <property type="term" value="F:valine-tRNA ligase activity"/>
    <property type="evidence" value="ECO:0007669"/>
    <property type="project" value="UniProtKB-EC"/>
</dbReference>
<evidence type="ECO:0000256" key="20">
    <source>
        <dbReference type="SAM" id="MobiDB-lite"/>
    </source>
</evidence>
<protein>
    <recommendedName>
        <fullName evidence="13">Valine--tRNA ligase</fullName>
        <ecNumber evidence="4">6.1.1.9</ecNumber>
    </recommendedName>
    <alternativeName>
        <fullName evidence="15">Valine--tRNA ligase, mitochondrial</fullName>
    </alternativeName>
    <alternativeName>
        <fullName evidence="14">Valyl-tRNA synthetase</fullName>
    </alternativeName>
</protein>
<keyword evidence="25" id="KW-1185">Reference proteome</keyword>
<evidence type="ECO:0000256" key="9">
    <source>
        <dbReference type="ARBA" id="ARBA00022917"/>
    </source>
</evidence>
<dbReference type="Gene3D" id="3.40.50.620">
    <property type="entry name" value="HUPs"/>
    <property type="match status" value="2"/>
</dbReference>
<dbReference type="PANTHER" id="PTHR11946">
    <property type="entry name" value="VALYL-TRNA SYNTHETASES"/>
    <property type="match status" value="1"/>
</dbReference>
<dbReference type="InterPro" id="IPR037118">
    <property type="entry name" value="Val-tRNA_synth_C_sf"/>
</dbReference>
<accession>A0A430QDY3</accession>
<evidence type="ECO:0000259" key="23">
    <source>
        <dbReference type="Pfam" id="PF08264"/>
    </source>
</evidence>
<keyword evidence="21" id="KW-0472">Membrane</keyword>
<keyword evidence="11" id="KW-0496">Mitochondrion</keyword>
<dbReference type="PRINTS" id="PR00986">
    <property type="entry name" value="TRNASYNTHVAL"/>
</dbReference>
<dbReference type="InterPro" id="IPR002303">
    <property type="entry name" value="Valyl-tRNA_ligase"/>
</dbReference>
<evidence type="ECO:0000259" key="22">
    <source>
        <dbReference type="Pfam" id="PF00133"/>
    </source>
</evidence>
<dbReference type="CDD" id="cd00817">
    <property type="entry name" value="ValRS_core"/>
    <property type="match status" value="1"/>
</dbReference>
<dbReference type="Pfam" id="PF00133">
    <property type="entry name" value="tRNA-synt_1"/>
    <property type="match status" value="1"/>
</dbReference>
<evidence type="ECO:0000313" key="25">
    <source>
        <dbReference type="Proteomes" id="UP000290809"/>
    </source>
</evidence>
<comment type="catalytic activity">
    <reaction evidence="17">
        <text>tRNA(Val) + L-valine + ATP = L-valyl-tRNA(Val) + AMP + diphosphate</text>
        <dbReference type="Rhea" id="RHEA:10704"/>
        <dbReference type="Rhea" id="RHEA-COMP:9672"/>
        <dbReference type="Rhea" id="RHEA-COMP:9708"/>
        <dbReference type="ChEBI" id="CHEBI:30616"/>
        <dbReference type="ChEBI" id="CHEBI:33019"/>
        <dbReference type="ChEBI" id="CHEBI:57762"/>
        <dbReference type="ChEBI" id="CHEBI:78442"/>
        <dbReference type="ChEBI" id="CHEBI:78537"/>
        <dbReference type="ChEBI" id="CHEBI:456215"/>
        <dbReference type="EC" id="6.1.1.9"/>
    </reaction>
</comment>